<name>A0A9P8L4I2_9PEZI</name>
<evidence type="ECO:0008006" key="3">
    <source>
        <dbReference type="Google" id="ProtNLM"/>
    </source>
</evidence>
<dbReference type="OrthoDB" id="414418at2759"/>
<dbReference type="EMBL" id="JAGHQL010000036">
    <property type="protein sequence ID" value="KAH0543247.1"/>
    <property type="molecule type" value="Genomic_DNA"/>
</dbReference>
<gene>
    <name evidence="1" type="ORF">FGG08_002411</name>
</gene>
<dbReference type="Pfam" id="PF00300">
    <property type="entry name" value="His_Phos_1"/>
    <property type="match status" value="1"/>
</dbReference>
<organism evidence="1 2">
    <name type="scientific">Glutinoglossum americanum</name>
    <dbReference type="NCBI Taxonomy" id="1670608"/>
    <lineage>
        <taxon>Eukaryota</taxon>
        <taxon>Fungi</taxon>
        <taxon>Dikarya</taxon>
        <taxon>Ascomycota</taxon>
        <taxon>Pezizomycotina</taxon>
        <taxon>Geoglossomycetes</taxon>
        <taxon>Geoglossales</taxon>
        <taxon>Geoglossaceae</taxon>
        <taxon>Glutinoglossum</taxon>
    </lineage>
</organism>
<proteinExistence type="predicted"/>
<evidence type="ECO:0000313" key="1">
    <source>
        <dbReference type="EMBL" id="KAH0543247.1"/>
    </source>
</evidence>
<dbReference type="AlphaFoldDB" id="A0A9P8L4I2"/>
<dbReference type="Gene3D" id="3.40.50.1240">
    <property type="entry name" value="Phosphoglycerate mutase-like"/>
    <property type="match status" value="1"/>
</dbReference>
<dbReference type="InterPro" id="IPR029033">
    <property type="entry name" value="His_PPase_superfam"/>
</dbReference>
<protein>
    <recommendedName>
        <fullName evidence="3">Phosphoglycerate mutase-like protein</fullName>
    </recommendedName>
</protein>
<dbReference type="InterPro" id="IPR051710">
    <property type="entry name" value="Phosphatase_SH3-domain"/>
</dbReference>
<accession>A0A9P8L4I2</accession>
<dbReference type="CDD" id="cd07067">
    <property type="entry name" value="HP_PGM_like"/>
    <property type="match status" value="1"/>
</dbReference>
<dbReference type="InterPro" id="IPR013078">
    <property type="entry name" value="His_Pase_superF_clade-1"/>
</dbReference>
<dbReference type="Proteomes" id="UP000698800">
    <property type="component" value="Unassembled WGS sequence"/>
</dbReference>
<dbReference type="SUPFAM" id="SSF53254">
    <property type="entry name" value="Phosphoglycerate mutase-like"/>
    <property type="match status" value="1"/>
</dbReference>
<reference evidence="1" key="1">
    <citation type="submission" date="2021-03" db="EMBL/GenBank/DDBJ databases">
        <title>Comparative genomics and phylogenomic investigation of the class Geoglossomycetes provide insights into ecological specialization and systematics.</title>
        <authorList>
            <person name="Melie T."/>
            <person name="Pirro S."/>
            <person name="Miller A.N."/>
            <person name="Quandt A."/>
        </authorList>
    </citation>
    <scope>NUCLEOTIDE SEQUENCE</scope>
    <source>
        <strain evidence="1">GBOQ0MN5Z8</strain>
    </source>
</reference>
<sequence length="259" mass="28527">MVYFRTNWVVNPESGVYSASVRSPTNIPSDPPLSGYGVEQSKQLASYLGEMQPAVDRVYSSPYYRCLQTLEPYIKETGIEIRGECGIGEWHGTALFDHPSPAPASTLRRLFPMYSESYIPAIIPAPSGESIEGLYDRTAYALARIIAQLDTEEGQPKTVLLCTHAATLIATGRTLTGHLPEHVEEEDFKPFTCSLSKFVRRKDPSDNIKFIGTVKAEEGIPQVDWRSGRGIGGGWDCVINGDCSFLKGGAERGWKFGDL</sequence>
<evidence type="ECO:0000313" key="2">
    <source>
        <dbReference type="Proteomes" id="UP000698800"/>
    </source>
</evidence>
<dbReference type="PANTHER" id="PTHR16469">
    <property type="entry name" value="UBIQUITIN-ASSOCIATED AND SH3 DOMAIN-CONTAINING BA-RELATED"/>
    <property type="match status" value="1"/>
</dbReference>
<keyword evidence="2" id="KW-1185">Reference proteome</keyword>
<comment type="caution">
    <text evidence="1">The sequence shown here is derived from an EMBL/GenBank/DDBJ whole genome shotgun (WGS) entry which is preliminary data.</text>
</comment>
<dbReference type="PANTHER" id="PTHR16469:SF51">
    <property type="entry name" value="TRANSCRIPTION FACTOR TAU 55 KDA SUBUNIT"/>
    <property type="match status" value="1"/>
</dbReference>